<dbReference type="AlphaFoldDB" id="A0A915HRQ2"/>
<dbReference type="Proteomes" id="UP000887565">
    <property type="component" value="Unplaced"/>
</dbReference>
<protein>
    <submittedName>
        <fullName evidence="2">Uncharacterized protein</fullName>
    </submittedName>
</protein>
<sequence>MYTIFSGSSADHTAYLCLGSLRPSASQPSKLDQCNLYFDYFGSRFPSDVCVVGMPLCKRLG</sequence>
<accession>A0A915HRQ2</accession>
<name>A0A915HRQ2_ROMCU</name>
<evidence type="ECO:0000313" key="2">
    <source>
        <dbReference type="WBParaSite" id="nRc.2.0.1.t04206-RA"/>
    </source>
</evidence>
<dbReference type="WBParaSite" id="nRc.2.0.1.t04206-RA">
    <property type="protein sequence ID" value="nRc.2.0.1.t04206-RA"/>
    <property type="gene ID" value="nRc.2.0.1.g04206"/>
</dbReference>
<proteinExistence type="predicted"/>
<evidence type="ECO:0000313" key="1">
    <source>
        <dbReference type="Proteomes" id="UP000887565"/>
    </source>
</evidence>
<keyword evidence="1" id="KW-1185">Reference proteome</keyword>
<organism evidence="1 2">
    <name type="scientific">Romanomermis culicivorax</name>
    <name type="common">Nematode worm</name>
    <dbReference type="NCBI Taxonomy" id="13658"/>
    <lineage>
        <taxon>Eukaryota</taxon>
        <taxon>Metazoa</taxon>
        <taxon>Ecdysozoa</taxon>
        <taxon>Nematoda</taxon>
        <taxon>Enoplea</taxon>
        <taxon>Dorylaimia</taxon>
        <taxon>Mermithida</taxon>
        <taxon>Mermithoidea</taxon>
        <taxon>Mermithidae</taxon>
        <taxon>Romanomermis</taxon>
    </lineage>
</organism>
<reference evidence="2" key="1">
    <citation type="submission" date="2022-11" db="UniProtKB">
        <authorList>
            <consortium name="WormBaseParasite"/>
        </authorList>
    </citation>
    <scope>IDENTIFICATION</scope>
</reference>